<dbReference type="RefSeq" id="WP_053111866.1">
    <property type="nucleotide sequence ID" value="NZ_AP024852.1"/>
</dbReference>
<comment type="caution">
    <text evidence="3">The sequence shown here is derived from an EMBL/GenBank/DDBJ whole genome shotgun (WGS) entry which is preliminary data.</text>
</comment>
<dbReference type="AlphaFoldDB" id="A0A2T3P1J2"/>
<keyword evidence="4" id="KW-1185">Reference proteome</keyword>
<keyword evidence="3" id="KW-0969">Cilium</keyword>
<dbReference type="OrthoDB" id="5767686at2"/>
<evidence type="ECO:0000313" key="3">
    <source>
        <dbReference type="EMBL" id="PSW22377.1"/>
    </source>
</evidence>
<keyword evidence="3" id="KW-0282">Flagellum</keyword>
<dbReference type="EMBL" id="PYLZ01000014">
    <property type="protein sequence ID" value="PSW22377.1"/>
    <property type="molecule type" value="Genomic_DNA"/>
</dbReference>
<name>A0A2T3P1J2_9GAMM</name>
<evidence type="ECO:0000313" key="4">
    <source>
        <dbReference type="Proteomes" id="UP000240481"/>
    </source>
</evidence>
<organism evidence="3 4">
    <name type="scientific">Photobacterium swingsii</name>
    <dbReference type="NCBI Taxonomy" id="680026"/>
    <lineage>
        <taxon>Bacteria</taxon>
        <taxon>Pseudomonadati</taxon>
        <taxon>Pseudomonadota</taxon>
        <taxon>Gammaproteobacteria</taxon>
        <taxon>Vibrionales</taxon>
        <taxon>Vibrionaceae</taxon>
        <taxon>Photobacterium</taxon>
    </lineage>
</organism>
<proteinExistence type="predicted"/>
<keyword evidence="3" id="KW-0966">Cell projection</keyword>
<sequence>MKVIDNEQHSALYNDMSELNKITANPDKKQALQQAANQFEAVFLQTVLRHMRKASESMNEGEDSPFNSKQQKFFREMYDSQIAVEMSQQQSMGISDMLIKQLGQHEAFKPQPQAVAVNQQTPIESLAGNFSPANDTRLQSGNQVKLPHWWGNTTPLSQHLKIQMDDEEL</sequence>
<dbReference type="Pfam" id="PF10135">
    <property type="entry name" value="Rod-binding"/>
    <property type="match status" value="1"/>
</dbReference>
<gene>
    <name evidence="3" type="ORF">C9I94_20730</name>
</gene>
<keyword evidence="1" id="KW-1005">Bacterial flagellum biogenesis</keyword>
<feature type="domain" description="Flagellar protein FlgJ N-terminal" evidence="2">
    <location>
        <begin position="50"/>
        <end position="101"/>
    </location>
</feature>
<dbReference type="InterPro" id="IPR019301">
    <property type="entry name" value="Flagellar_prot_FlgJ_N"/>
</dbReference>
<dbReference type="Proteomes" id="UP000240481">
    <property type="component" value="Unassembled WGS sequence"/>
</dbReference>
<evidence type="ECO:0000259" key="2">
    <source>
        <dbReference type="Pfam" id="PF10135"/>
    </source>
</evidence>
<protein>
    <submittedName>
        <fullName evidence="3">Flagellar protein</fullName>
    </submittedName>
</protein>
<accession>A0A2T3P1J2</accession>
<dbReference type="GO" id="GO:0044781">
    <property type="term" value="P:bacterial-type flagellum organization"/>
    <property type="evidence" value="ECO:0007669"/>
    <property type="project" value="UniProtKB-KW"/>
</dbReference>
<reference evidence="3 4" key="1">
    <citation type="submission" date="2018-01" db="EMBL/GenBank/DDBJ databases">
        <title>Whole genome sequencing of Histamine producing bacteria.</title>
        <authorList>
            <person name="Butler K."/>
        </authorList>
    </citation>
    <scope>NUCLEOTIDE SEQUENCE [LARGE SCALE GENOMIC DNA]</scope>
    <source>
        <strain evidence="3 4">DSM 24669</strain>
    </source>
</reference>
<evidence type="ECO:0000256" key="1">
    <source>
        <dbReference type="ARBA" id="ARBA00022795"/>
    </source>
</evidence>